<keyword evidence="3" id="KW-1185">Reference proteome</keyword>
<feature type="region of interest" description="Disordered" evidence="1">
    <location>
        <begin position="91"/>
        <end position="119"/>
    </location>
</feature>
<dbReference type="Proteomes" id="UP001153678">
    <property type="component" value="Unassembled WGS sequence"/>
</dbReference>
<name>A0A9W4T5P4_9GLOM</name>
<evidence type="ECO:0000256" key="1">
    <source>
        <dbReference type="SAM" id="MobiDB-lite"/>
    </source>
</evidence>
<gene>
    <name evidence="2" type="ORF">FWILDA_LOCUS16019</name>
</gene>
<dbReference type="EMBL" id="CAMKVN010009400">
    <property type="protein sequence ID" value="CAI2193327.1"/>
    <property type="molecule type" value="Genomic_DNA"/>
</dbReference>
<proteinExistence type="predicted"/>
<sequence length="119" mass="13671">HSDNILILGPNGYYIEIKISSSDDRDFKCIGKCDAYSLFQDDLEKEIETKSNPENFEDFIKNSDVIWENTPKPIKKEYKLLSEELERKISNQIENEVDGGTSSSKPERTFRGNNVSYVA</sequence>
<evidence type="ECO:0000313" key="3">
    <source>
        <dbReference type="Proteomes" id="UP001153678"/>
    </source>
</evidence>
<feature type="non-terminal residue" evidence="2">
    <location>
        <position position="119"/>
    </location>
</feature>
<accession>A0A9W4T5P4</accession>
<evidence type="ECO:0000313" key="2">
    <source>
        <dbReference type="EMBL" id="CAI2193327.1"/>
    </source>
</evidence>
<comment type="caution">
    <text evidence="2">The sequence shown here is derived from an EMBL/GenBank/DDBJ whole genome shotgun (WGS) entry which is preliminary data.</text>
</comment>
<protein>
    <submittedName>
        <fullName evidence="2">17686_t:CDS:1</fullName>
    </submittedName>
</protein>
<dbReference type="AlphaFoldDB" id="A0A9W4T5P4"/>
<feature type="compositionally biased region" description="Polar residues" evidence="1">
    <location>
        <begin position="91"/>
        <end position="104"/>
    </location>
</feature>
<reference evidence="2" key="1">
    <citation type="submission" date="2022-08" db="EMBL/GenBank/DDBJ databases">
        <authorList>
            <person name="Kallberg Y."/>
            <person name="Tangrot J."/>
            <person name="Rosling A."/>
        </authorList>
    </citation>
    <scope>NUCLEOTIDE SEQUENCE</scope>
    <source>
        <strain evidence="2">Wild A</strain>
    </source>
</reference>
<organism evidence="2 3">
    <name type="scientific">Funneliformis geosporum</name>
    <dbReference type="NCBI Taxonomy" id="1117311"/>
    <lineage>
        <taxon>Eukaryota</taxon>
        <taxon>Fungi</taxon>
        <taxon>Fungi incertae sedis</taxon>
        <taxon>Mucoromycota</taxon>
        <taxon>Glomeromycotina</taxon>
        <taxon>Glomeromycetes</taxon>
        <taxon>Glomerales</taxon>
        <taxon>Glomeraceae</taxon>
        <taxon>Funneliformis</taxon>
    </lineage>
</organism>